<keyword evidence="5" id="KW-1185">Reference proteome</keyword>
<dbReference type="Pfam" id="PF00072">
    <property type="entry name" value="Response_reg"/>
    <property type="match status" value="1"/>
</dbReference>
<evidence type="ECO:0000256" key="2">
    <source>
        <dbReference type="PROSITE-ProRule" id="PRU00169"/>
    </source>
</evidence>
<gene>
    <name evidence="4" type="ORF">H6G03_33475</name>
</gene>
<dbReference type="GO" id="GO:0000160">
    <property type="term" value="P:phosphorelay signal transduction system"/>
    <property type="evidence" value="ECO:0007669"/>
    <property type="project" value="InterPro"/>
</dbReference>
<dbReference type="SUPFAM" id="SSF52172">
    <property type="entry name" value="CheY-like"/>
    <property type="match status" value="1"/>
</dbReference>
<protein>
    <submittedName>
        <fullName evidence="4">Response regulator</fullName>
    </submittedName>
</protein>
<evidence type="ECO:0000259" key="3">
    <source>
        <dbReference type="PROSITE" id="PS50110"/>
    </source>
</evidence>
<evidence type="ECO:0000313" key="4">
    <source>
        <dbReference type="EMBL" id="MBD2185917.1"/>
    </source>
</evidence>
<accession>A0A926ZL13</accession>
<dbReference type="Gene3D" id="3.40.50.2300">
    <property type="match status" value="1"/>
</dbReference>
<dbReference type="Proteomes" id="UP000641646">
    <property type="component" value="Unassembled WGS sequence"/>
</dbReference>
<reference evidence="4" key="1">
    <citation type="journal article" date="2015" name="ISME J.">
        <title>Draft Genome Sequence of Streptomyces incarnatus NRRL8089, which Produces the Nucleoside Antibiotic Sinefungin.</title>
        <authorList>
            <person name="Oshima K."/>
            <person name="Hattori M."/>
            <person name="Shimizu H."/>
            <person name="Fukuda K."/>
            <person name="Nemoto M."/>
            <person name="Inagaki K."/>
            <person name="Tamura T."/>
        </authorList>
    </citation>
    <scope>NUCLEOTIDE SEQUENCE</scope>
    <source>
        <strain evidence="4">FACHB-1375</strain>
    </source>
</reference>
<dbReference type="InterPro" id="IPR001789">
    <property type="entry name" value="Sig_transdc_resp-reg_receiver"/>
</dbReference>
<evidence type="ECO:0000313" key="5">
    <source>
        <dbReference type="Proteomes" id="UP000641646"/>
    </source>
</evidence>
<dbReference type="RefSeq" id="WP_190474713.1">
    <property type="nucleotide sequence ID" value="NZ_JACJPW010000151.1"/>
</dbReference>
<name>A0A926ZL13_9CYAN</name>
<feature type="domain" description="Response regulatory" evidence="3">
    <location>
        <begin position="3"/>
        <end position="120"/>
    </location>
</feature>
<dbReference type="PANTHER" id="PTHR44591:SF3">
    <property type="entry name" value="RESPONSE REGULATORY DOMAIN-CONTAINING PROTEIN"/>
    <property type="match status" value="1"/>
</dbReference>
<reference evidence="4" key="2">
    <citation type="submission" date="2020-08" db="EMBL/GenBank/DDBJ databases">
        <authorList>
            <person name="Chen M."/>
            <person name="Teng W."/>
            <person name="Zhao L."/>
            <person name="Hu C."/>
            <person name="Zhou Y."/>
            <person name="Han B."/>
            <person name="Song L."/>
            <person name="Shu W."/>
        </authorList>
    </citation>
    <scope>NUCLEOTIDE SEQUENCE</scope>
    <source>
        <strain evidence="4">FACHB-1375</strain>
    </source>
</reference>
<comment type="caution">
    <text evidence="4">The sequence shown here is derived from an EMBL/GenBank/DDBJ whole genome shotgun (WGS) entry which is preliminary data.</text>
</comment>
<dbReference type="PROSITE" id="PS50110">
    <property type="entry name" value="RESPONSE_REGULATORY"/>
    <property type="match status" value="1"/>
</dbReference>
<dbReference type="EMBL" id="JACJPW010000151">
    <property type="protein sequence ID" value="MBD2185917.1"/>
    <property type="molecule type" value="Genomic_DNA"/>
</dbReference>
<dbReference type="SMART" id="SM00448">
    <property type="entry name" value="REC"/>
    <property type="match status" value="1"/>
</dbReference>
<proteinExistence type="predicted"/>
<sequence length="127" mass="14141">MKEILVVDDSATMRRMVMASLRDLKNVNFKEANNGLEAIEQLVIAPVDLMILDLNMPDLHGLEVLQFVRSHQSYTSIPIIVLTTRGDESSRNAALAAGASRYLTKPFEPRSFALAAQELLNQNLCQL</sequence>
<dbReference type="AlphaFoldDB" id="A0A926ZL13"/>
<dbReference type="PANTHER" id="PTHR44591">
    <property type="entry name" value="STRESS RESPONSE REGULATOR PROTEIN 1"/>
    <property type="match status" value="1"/>
</dbReference>
<dbReference type="InterPro" id="IPR011006">
    <property type="entry name" value="CheY-like_superfamily"/>
</dbReference>
<organism evidence="4 5">
    <name type="scientific">Aerosakkonema funiforme FACHB-1375</name>
    <dbReference type="NCBI Taxonomy" id="2949571"/>
    <lineage>
        <taxon>Bacteria</taxon>
        <taxon>Bacillati</taxon>
        <taxon>Cyanobacteriota</taxon>
        <taxon>Cyanophyceae</taxon>
        <taxon>Oscillatoriophycideae</taxon>
        <taxon>Aerosakkonematales</taxon>
        <taxon>Aerosakkonemataceae</taxon>
        <taxon>Aerosakkonema</taxon>
    </lineage>
</organism>
<feature type="modified residue" description="4-aspartylphosphate" evidence="2">
    <location>
        <position position="53"/>
    </location>
</feature>
<evidence type="ECO:0000256" key="1">
    <source>
        <dbReference type="ARBA" id="ARBA00022553"/>
    </source>
</evidence>
<keyword evidence="1 2" id="KW-0597">Phosphoprotein</keyword>
<dbReference type="InterPro" id="IPR050595">
    <property type="entry name" value="Bact_response_regulator"/>
</dbReference>